<dbReference type="InterPro" id="IPR029044">
    <property type="entry name" value="Nucleotide-diphossugar_trans"/>
</dbReference>
<gene>
    <name evidence="2" type="ORF">BWQ96_01804</name>
</gene>
<dbReference type="SUPFAM" id="SSF53448">
    <property type="entry name" value="Nucleotide-diphospho-sugar transferases"/>
    <property type="match status" value="1"/>
</dbReference>
<evidence type="ECO:0000313" key="2">
    <source>
        <dbReference type="EMBL" id="PXF48344.1"/>
    </source>
</evidence>
<name>A0A2V3J1S4_9FLOR</name>
<evidence type="ECO:0000256" key="1">
    <source>
        <dbReference type="SAM" id="MobiDB-lite"/>
    </source>
</evidence>
<protein>
    <submittedName>
        <fullName evidence="2">Uncharacterized protein</fullName>
    </submittedName>
</protein>
<sequence>MDGLRERRRRTSPVPLRSLQNPSKQHPLTCLPCPTPSNLLITVQFLTIAYLLTRLGAQQAPSQHSTNIVLPIPAKENISQALTNYDFFITIYSYDRPRQLLHLLEDIDRESRRSQLRVGVNVIDDNSLSCVFPPVNDNLFDSHTSASLSLHLQQLIPNTTVPCSARYRFQNIETFLTSRGWTFYVSKYRHARRRYWHLVRMAHTLLHPISSRFYIFLPDDDRLATNFFHKLSQAWNSIEDTRKLTLMLHVEESRESTPVWTDFKPRNIGGGITRIGWVESGNFLCTHSFLRFMNWTFPRVGIQRWINNPPISSGVGSTLSELIHSSGHRMYRTQESFVAHIGVTLSKMNAQFRERNAPALLTKYFADGDHAYHQLLAQAATVTASIASLWTREAALHSAIHSLSTQVDHINVYLNGYDSVPSYLLAPHITVLRSQDKMSRGDIGDIGKFFWCNEIDTDFHLTADDDIIYPRSYVSSLLEFWKTFRSPVVVGVHGIRIRQEDLTPSQGGKGKGYYGSREVFMAVEQVREPQNVHIIGTGTLMYRPQDIGRIDIDQVFQEPNMADVWFGILAQNLQLPMIIIPHEADWIKEVPGTFDNSIYKRSTRSRTSDRLQTRAAKSVGTWKLHPPIPNRT</sequence>
<feature type="compositionally biased region" description="Basic residues" evidence="1">
    <location>
        <begin position="1"/>
        <end position="11"/>
    </location>
</feature>
<dbReference type="OrthoDB" id="3541at2759"/>
<evidence type="ECO:0000313" key="3">
    <source>
        <dbReference type="Proteomes" id="UP000247409"/>
    </source>
</evidence>
<dbReference type="AlphaFoldDB" id="A0A2V3J1S4"/>
<dbReference type="EMBL" id="NBIV01000014">
    <property type="protein sequence ID" value="PXF48344.1"/>
    <property type="molecule type" value="Genomic_DNA"/>
</dbReference>
<dbReference type="Proteomes" id="UP000247409">
    <property type="component" value="Unassembled WGS sequence"/>
</dbReference>
<keyword evidence="3" id="KW-1185">Reference proteome</keyword>
<reference evidence="2 3" key="1">
    <citation type="journal article" date="2018" name="Mol. Biol. Evol.">
        <title>Analysis of the draft genome of the red seaweed Gracilariopsis chorda provides insights into genome size evolution in Rhodophyta.</title>
        <authorList>
            <person name="Lee J."/>
            <person name="Yang E.C."/>
            <person name="Graf L."/>
            <person name="Yang J.H."/>
            <person name="Qiu H."/>
            <person name="Zel Zion U."/>
            <person name="Chan C.X."/>
            <person name="Stephens T.G."/>
            <person name="Weber A.P.M."/>
            <person name="Boo G.H."/>
            <person name="Boo S.M."/>
            <person name="Kim K.M."/>
            <person name="Shin Y."/>
            <person name="Jung M."/>
            <person name="Lee S.J."/>
            <person name="Yim H.S."/>
            <person name="Lee J.H."/>
            <person name="Bhattacharya D."/>
            <person name="Yoon H.S."/>
        </authorList>
    </citation>
    <scope>NUCLEOTIDE SEQUENCE [LARGE SCALE GENOMIC DNA]</scope>
    <source>
        <strain evidence="2 3">SKKU-2015</strain>
        <tissue evidence="2">Whole body</tissue>
    </source>
</reference>
<proteinExistence type="predicted"/>
<accession>A0A2V3J1S4</accession>
<feature type="region of interest" description="Disordered" evidence="1">
    <location>
        <begin position="1"/>
        <end position="26"/>
    </location>
</feature>
<comment type="caution">
    <text evidence="2">The sequence shown here is derived from an EMBL/GenBank/DDBJ whole genome shotgun (WGS) entry which is preliminary data.</text>
</comment>
<organism evidence="2 3">
    <name type="scientific">Gracilariopsis chorda</name>
    <dbReference type="NCBI Taxonomy" id="448386"/>
    <lineage>
        <taxon>Eukaryota</taxon>
        <taxon>Rhodophyta</taxon>
        <taxon>Florideophyceae</taxon>
        <taxon>Rhodymeniophycidae</taxon>
        <taxon>Gracilariales</taxon>
        <taxon>Gracilariaceae</taxon>
        <taxon>Gracilariopsis</taxon>
    </lineage>
</organism>